<dbReference type="EMBL" id="JAHLQJ010000007">
    <property type="protein sequence ID" value="MBU5672055.1"/>
    <property type="molecule type" value="Genomic_DNA"/>
</dbReference>
<proteinExistence type="predicted"/>
<accession>A0ABS6FPA6</accession>
<dbReference type="RefSeq" id="WP_216478602.1">
    <property type="nucleotide sequence ID" value="NZ_JAHLQJ010000007.1"/>
</dbReference>
<dbReference type="Proteomes" id="UP000743001">
    <property type="component" value="Unassembled WGS sequence"/>
</dbReference>
<sequence length="112" mass="12964">MSPIVGIAFCLLYTGLLVAYVIRMIIQPRHVEIIGDKIIVGRKEIPAVHIDKLVIQGYFSQVIGIKPRGKRLVPSLLCFKIKGNEEEYTEEIIEWAKRNEIPIKYGRIFRWI</sequence>
<keyword evidence="1" id="KW-1133">Transmembrane helix</keyword>
<keyword evidence="3" id="KW-1185">Reference proteome</keyword>
<keyword evidence="1" id="KW-0812">Transmembrane</keyword>
<evidence type="ECO:0000313" key="3">
    <source>
        <dbReference type="Proteomes" id="UP000743001"/>
    </source>
</evidence>
<gene>
    <name evidence="2" type="ORF">KQJ23_09500</name>
</gene>
<evidence type="ECO:0000256" key="1">
    <source>
        <dbReference type="SAM" id="Phobius"/>
    </source>
</evidence>
<organism evidence="2 3">
    <name type="scientific">Paenibacillus brevis</name>
    <dbReference type="NCBI Taxonomy" id="2841508"/>
    <lineage>
        <taxon>Bacteria</taxon>
        <taxon>Bacillati</taxon>
        <taxon>Bacillota</taxon>
        <taxon>Bacilli</taxon>
        <taxon>Bacillales</taxon>
        <taxon>Paenibacillaceae</taxon>
        <taxon>Paenibacillus</taxon>
    </lineage>
</organism>
<evidence type="ECO:0000313" key="2">
    <source>
        <dbReference type="EMBL" id="MBU5672055.1"/>
    </source>
</evidence>
<protein>
    <submittedName>
        <fullName evidence="2">Uncharacterized protein</fullName>
    </submittedName>
</protein>
<comment type="caution">
    <text evidence="2">The sequence shown here is derived from an EMBL/GenBank/DDBJ whole genome shotgun (WGS) entry which is preliminary data.</text>
</comment>
<reference evidence="2 3" key="1">
    <citation type="submission" date="2021-06" db="EMBL/GenBank/DDBJ databases">
        <authorList>
            <person name="Sun Q."/>
            <person name="Li D."/>
        </authorList>
    </citation>
    <scope>NUCLEOTIDE SEQUENCE [LARGE SCALE GENOMIC DNA]</scope>
    <source>
        <strain evidence="2 3">MSJ-6</strain>
    </source>
</reference>
<keyword evidence="1" id="KW-0472">Membrane</keyword>
<name>A0ABS6FPA6_9BACL</name>
<feature type="transmembrane region" description="Helical" evidence="1">
    <location>
        <begin position="6"/>
        <end position="26"/>
    </location>
</feature>